<gene>
    <name evidence="4" type="ORF">PLBR_LOCUS9070</name>
</gene>
<evidence type="ECO:0008006" key="6">
    <source>
        <dbReference type="Google" id="ProtNLM"/>
    </source>
</evidence>
<dbReference type="InterPro" id="IPR019318">
    <property type="entry name" value="Gua_nucleotide_exch_fac_Ric8"/>
</dbReference>
<organism evidence="4 5">
    <name type="scientific">Plasmodiophora brassicae</name>
    <name type="common">Clubroot disease agent</name>
    <dbReference type="NCBI Taxonomy" id="37360"/>
    <lineage>
        <taxon>Eukaryota</taxon>
        <taxon>Sar</taxon>
        <taxon>Rhizaria</taxon>
        <taxon>Endomyxa</taxon>
        <taxon>Phytomyxea</taxon>
        <taxon>Plasmodiophorida</taxon>
        <taxon>Plasmodiophoridae</taxon>
        <taxon>Plasmodiophora</taxon>
    </lineage>
</organism>
<dbReference type="GO" id="GO:0001965">
    <property type="term" value="F:G-protein alpha-subunit binding"/>
    <property type="evidence" value="ECO:0007669"/>
    <property type="project" value="TreeGrafter"/>
</dbReference>
<keyword evidence="4" id="KW-0496">Mitochondrion</keyword>
<dbReference type="InterPro" id="IPR016024">
    <property type="entry name" value="ARM-type_fold"/>
</dbReference>
<evidence type="ECO:0000256" key="1">
    <source>
        <dbReference type="ARBA" id="ARBA00009049"/>
    </source>
</evidence>
<dbReference type="PANTHER" id="PTHR12425">
    <property type="entry name" value="SYNEMBRYN"/>
    <property type="match status" value="1"/>
</dbReference>
<dbReference type="Proteomes" id="UP000290189">
    <property type="component" value="Unassembled WGS sequence"/>
</dbReference>
<dbReference type="EMBL" id="OVEO01000019">
    <property type="protein sequence ID" value="SPR01855.1"/>
    <property type="molecule type" value="Genomic_DNA"/>
</dbReference>
<comment type="similarity">
    <text evidence="1">Belongs to the synembryn family.</text>
</comment>
<dbReference type="Pfam" id="PF10165">
    <property type="entry name" value="Ric8"/>
    <property type="match status" value="1"/>
</dbReference>
<proteinExistence type="inferred from homology"/>
<dbReference type="GO" id="GO:0005737">
    <property type="term" value="C:cytoplasm"/>
    <property type="evidence" value="ECO:0007669"/>
    <property type="project" value="TreeGrafter"/>
</dbReference>
<name>A0A3P3YNR3_PLABS</name>
<keyword evidence="3" id="KW-0143">Chaperone</keyword>
<dbReference type="SUPFAM" id="SSF48371">
    <property type="entry name" value="ARM repeat"/>
    <property type="match status" value="1"/>
</dbReference>
<evidence type="ECO:0000313" key="4">
    <source>
        <dbReference type="EMBL" id="SPR01855.1"/>
    </source>
</evidence>
<evidence type="ECO:0000256" key="2">
    <source>
        <dbReference type="ARBA" id="ARBA00022658"/>
    </source>
</evidence>
<accession>A0A3P3YNR3</accession>
<sequence>MVLDDLAASPSSASSAMSNFVKSFQDRMDMRECFPPGEVDTALRRLLEYIRHRQPDDIGTARALSCIKLLTRCRSELDSLVDQQTVSMIFDLALRSPLPTSSCQDSVLNQAIRVLINICIIRQNDVMPVIHAQRAHVALLDLIARLDLSPSTDEVLFSLCRLLFYMTLDGDVQRELRDNMNAVSLLADVFANRTSVCEPGLLATAASPVCSEMCSALAELLHVLFALGSSRQCQADCQPVWKRITPSLLTLLMADGNDLLQLPHSQLVELPRTKHFALMLDIINIFFCFDPPSMGPLFETEVVHRILSILDIQARFNTSNVEDALVPVLTVLELLGAANDGVARTAKRFVFGEEWADNTDLKYECKSDDEKDFPPGDVPLKAILRTHITTFNPSLKRAVSEFLFTICGKQPGEYIRLVGFGNAIGLLAEMQLPGFEVPMQSI</sequence>
<reference evidence="4 5" key="1">
    <citation type="submission" date="2018-03" db="EMBL/GenBank/DDBJ databases">
        <authorList>
            <person name="Fogelqvist J."/>
        </authorList>
    </citation>
    <scope>NUCLEOTIDE SEQUENCE [LARGE SCALE GENOMIC DNA]</scope>
</reference>
<dbReference type="GO" id="GO:0005085">
    <property type="term" value="F:guanyl-nucleotide exchange factor activity"/>
    <property type="evidence" value="ECO:0007669"/>
    <property type="project" value="UniProtKB-KW"/>
</dbReference>
<geneLocation type="mitochondrion" evidence="4"/>
<protein>
    <recommendedName>
        <fullName evidence="6">Ataxin-10 domain-containing protein</fullName>
    </recommendedName>
</protein>
<dbReference type="AlphaFoldDB" id="A0A3P3YNR3"/>
<keyword evidence="2" id="KW-0344">Guanine-nucleotide releasing factor</keyword>
<evidence type="ECO:0000313" key="5">
    <source>
        <dbReference type="Proteomes" id="UP000290189"/>
    </source>
</evidence>
<evidence type="ECO:0000256" key="3">
    <source>
        <dbReference type="ARBA" id="ARBA00023186"/>
    </source>
</evidence>
<dbReference type="GO" id="GO:0007186">
    <property type="term" value="P:G protein-coupled receptor signaling pathway"/>
    <property type="evidence" value="ECO:0007669"/>
    <property type="project" value="TreeGrafter"/>
</dbReference>
<dbReference type="PANTHER" id="PTHR12425:SF5">
    <property type="entry name" value="SYNEMBRYN"/>
    <property type="match status" value="1"/>
</dbReference>